<accession>A0A5B6VNR0</accession>
<dbReference type="Pfam" id="PF17917">
    <property type="entry name" value="RT_RNaseH"/>
    <property type="match status" value="1"/>
</dbReference>
<dbReference type="SUPFAM" id="SSF56672">
    <property type="entry name" value="DNA/RNA polymerases"/>
    <property type="match status" value="1"/>
</dbReference>
<evidence type="ECO:0000256" key="4">
    <source>
        <dbReference type="ARBA" id="ARBA00022759"/>
    </source>
</evidence>
<sequence>MEAPNLAQPDSGIEYTVLSGASLNRLGCVVMQSRKVVAYTSCQLKPHEKNYPTHDLELAVVMLKLKIRRHYLYKEKCDLLSEHKSLKYLMLQKDLNICQRRWMKLLKYYDLTIKYHPRKANVMANALSRKTLKDAKCDEYKRRTTSGNTTNFTLGKDGELQFMDRMYVPAKNDLRQALLKEAYQRSFFLHPISFKMYHDLGSLYSWLGMKKEILEYISSYLTYQQVKTEHQVPSGKLYPLEVPKLKWDKITIDFISSFHFSPAKKNVVWVIVDPLTKSTHFPPVHTNYSLEKLVELYLSEIVCIHGIPTCIVHAQVLEIAARNYGNQVTVQYHLPSLDRWAIRNNIIRSCVIDFGINWGRYLPLVEFTYNNSHHASLEMSPFEALYDRQKAYANRERKDISFKYRLMLPPKLSKIHNVFNASMLRRNQSNPDHIVQVETLEVKPN</sequence>
<dbReference type="Proteomes" id="UP000325315">
    <property type="component" value="Unassembled WGS sequence"/>
</dbReference>
<dbReference type="Pfam" id="PF17921">
    <property type="entry name" value="Integrase_H2C2"/>
    <property type="match status" value="1"/>
</dbReference>
<evidence type="ECO:0000256" key="5">
    <source>
        <dbReference type="ARBA" id="ARBA00022801"/>
    </source>
</evidence>
<dbReference type="InterPro" id="IPR012337">
    <property type="entry name" value="RNaseH-like_sf"/>
</dbReference>
<evidence type="ECO:0000256" key="3">
    <source>
        <dbReference type="ARBA" id="ARBA00022722"/>
    </source>
</evidence>
<evidence type="ECO:0000256" key="2">
    <source>
        <dbReference type="ARBA" id="ARBA00022695"/>
    </source>
</evidence>
<evidence type="ECO:0000256" key="1">
    <source>
        <dbReference type="ARBA" id="ARBA00022679"/>
    </source>
</evidence>
<dbReference type="PANTHER" id="PTHR45835:SF87">
    <property type="entry name" value="RNA-DIRECTED DNA POLYMERASE"/>
    <property type="match status" value="1"/>
</dbReference>
<dbReference type="InterPro" id="IPR041588">
    <property type="entry name" value="Integrase_H2C2"/>
</dbReference>
<evidence type="ECO:0000259" key="7">
    <source>
        <dbReference type="Pfam" id="PF17917"/>
    </source>
</evidence>
<keyword evidence="1" id="KW-0808">Transferase</keyword>
<dbReference type="GO" id="GO:0003676">
    <property type="term" value="F:nucleic acid binding"/>
    <property type="evidence" value="ECO:0007669"/>
    <property type="project" value="InterPro"/>
</dbReference>
<dbReference type="InterPro" id="IPR041373">
    <property type="entry name" value="RT_RNaseH"/>
</dbReference>
<dbReference type="GO" id="GO:0016787">
    <property type="term" value="F:hydrolase activity"/>
    <property type="evidence" value="ECO:0007669"/>
    <property type="project" value="UniProtKB-KW"/>
</dbReference>
<organism evidence="9 10">
    <name type="scientific">Gossypium australe</name>
    <dbReference type="NCBI Taxonomy" id="47621"/>
    <lineage>
        <taxon>Eukaryota</taxon>
        <taxon>Viridiplantae</taxon>
        <taxon>Streptophyta</taxon>
        <taxon>Embryophyta</taxon>
        <taxon>Tracheophyta</taxon>
        <taxon>Spermatophyta</taxon>
        <taxon>Magnoliopsida</taxon>
        <taxon>eudicotyledons</taxon>
        <taxon>Gunneridae</taxon>
        <taxon>Pentapetalae</taxon>
        <taxon>rosids</taxon>
        <taxon>malvids</taxon>
        <taxon>Malvales</taxon>
        <taxon>Malvaceae</taxon>
        <taxon>Malvoideae</taxon>
        <taxon>Gossypium</taxon>
    </lineage>
</organism>
<dbReference type="Gene3D" id="3.30.420.10">
    <property type="entry name" value="Ribonuclease H-like superfamily/Ribonuclease H"/>
    <property type="match status" value="2"/>
</dbReference>
<evidence type="ECO:0000313" key="10">
    <source>
        <dbReference type="Proteomes" id="UP000325315"/>
    </source>
</evidence>
<dbReference type="EMBL" id="SMMG02000006">
    <property type="protein sequence ID" value="KAA3470989.1"/>
    <property type="molecule type" value="Genomic_DNA"/>
</dbReference>
<protein>
    <submittedName>
        <fullName evidence="9">Polyprotein</fullName>
    </submittedName>
</protein>
<evidence type="ECO:0000259" key="8">
    <source>
        <dbReference type="Pfam" id="PF17921"/>
    </source>
</evidence>
<evidence type="ECO:0000313" key="9">
    <source>
        <dbReference type="EMBL" id="KAA3470989.1"/>
    </source>
</evidence>
<dbReference type="Gene3D" id="1.10.340.70">
    <property type="match status" value="1"/>
</dbReference>
<dbReference type="SUPFAM" id="SSF53098">
    <property type="entry name" value="Ribonuclease H-like"/>
    <property type="match status" value="1"/>
</dbReference>
<keyword evidence="4" id="KW-0255">Endonuclease</keyword>
<name>A0A5B6VNR0_9ROSI</name>
<dbReference type="AlphaFoldDB" id="A0A5B6VNR0"/>
<dbReference type="InterPro" id="IPR043502">
    <property type="entry name" value="DNA/RNA_pol_sf"/>
</dbReference>
<dbReference type="OrthoDB" id="1738613at2759"/>
<keyword evidence="3" id="KW-0540">Nuclease</keyword>
<gene>
    <name evidence="9" type="ORF">EPI10_016654</name>
</gene>
<dbReference type="CDD" id="cd09274">
    <property type="entry name" value="RNase_HI_RT_Ty3"/>
    <property type="match status" value="1"/>
</dbReference>
<dbReference type="PANTHER" id="PTHR45835">
    <property type="entry name" value="YALI0A06105P"/>
    <property type="match status" value="1"/>
</dbReference>
<keyword evidence="10" id="KW-1185">Reference proteome</keyword>
<feature type="domain" description="Reverse transcriptase RNase H-like" evidence="7">
    <location>
        <begin position="19"/>
        <end position="109"/>
    </location>
</feature>
<dbReference type="GO" id="GO:0003964">
    <property type="term" value="F:RNA-directed DNA polymerase activity"/>
    <property type="evidence" value="ECO:0007669"/>
    <property type="project" value="UniProtKB-KW"/>
</dbReference>
<reference evidence="10" key="1">
    <citation type="journal article" date="2019" name="Plant Biotechnol. J.">
        <title>Genome sequencing of the Australian wild diploid species Gossypium australe highlights disease resistance and delayed gland morphogenesis.</title>
        <authorList>
            <person name="Cai Y."/>
            <person name="Cai X."/>
            <person name="Wang Q."/>
            <person name="Wang P."/>
            <person name="Zhang Y."/>
            <person name="Cai C."/>
            <person name="Xu Y."/>
            <person name="Wang K."/>
            <person name="Zhou Z."/>
            <person name="Wang C."/>
            <person name="Geng S."/>
            <person name="Li B."/>
            <person name="Dong Q."/>
            <person name="Hou Y."/>
            <person name="Wang H."/>
            <person name="Ai P."/>
            <person name="Liu Z."/>
            <person name="Yi F."/>
            <person name="Sun M."/>
            <person name="An G."/>
            <person name="Cheng J."/>
            <person name="Zhang Y."/>
            <person name="Shi Q."/>
            <person name="Xie Y."/>
            <person name="Shi X."/>
            <person name="Chang Y."/>
            <person name="Huang F."/>
            <person name="Chen Y."/>
            <person name="Hong S."/>
            <person name="Mi L."/>
            <person name="Sun Q."/>
            <person name="Zhang L."/>
            <person name="Zhou B."/>
            <person name="Peng R."/>
            <person name="Zhang X."/>
            <person name="Liu F."/>
        </authorList>
    </citation>
    <scope>NUCLEOTIDE SEQUENCE [LARGE SCALE GENOMIC DNA]</scope>
    <source>
        <strain evidence="10">cv. PA1801</strain>
    </source>
</reference>
<dbReference type="GO" id="GO:0004519">
    <property type="term" value="F:endonuclease activity"/>
    <property type="evidence" value="ECO:0007669"/>
    <property type="project" value="UniProtKB-KW"/>
</dbReference>
<comment type="caution">
    <text evidence="9">The sequence shown here is derived from an EMBL/GenBank/DDBJ whole genome shotgun (WGS) entry which is preliminary data.</text>
</comment>
<proteinExistence type="predicted"/>
<dbReference type="InterPro" id="IPR036397">
    <property type="entry name" value="RNaseH_sf"/>
</dbReference>
<keyword evidence="6" id="KW-0695">RNA-directed DNA polymerase</keyword>
<feature type="domain" description="Integrase zinc-binding" evidence="8">
    <location>
        <begin position="172"/>
        <end position="228"/>
    </location>
</feature>
<evidence type="ECO:0000256" key="6">
    <source>
        <dbReference type="ARBA" id="ARBA00022918"/>
    </source>
</evidence>
<keyword evidence="5" id="KW-0378">Hydrolase</keyword>
<keyword evidence="2" id="KW-0548">Nucleotidyltransferase</keyword>